<name>A0ABN7WPW7_GIGMA</name>
<feature type="non-terminal residue" evidence="2">
    <location>
        <position position="1"/>
    </location>
</feature>
<dbReference type="EMBL" id="CAJVQB010056755">
    <property type="protein sequence ID" value="CAG8837835.1"/>
    <property type="molecule type" value="Genomic_DNA"/>
</dbReference>
<feature type="region of interest" description="Disordered" evidence="1">
    <location>
        <begin position="1"/>
        <end position="49"/>
    </location>
</feature>
<accession>A0ABN7WPW7</accession>
<gene>
    <name evidence="2" type="ORF">GMARGA_LOCUS33682</name>
</gene>
<evidence type="ECO:0000256" key="1">
    <source>
        <dbReference type="SAM" id="MobiDB-lite"/>
    </source>
</evidence>
<keyword evidence="3" id="KW-1185">Reference proteome</keyword>
<evidence type="ECO:0000313" key="3">
    <source>
        <dbReference type="Proteomes" id="UP000789901"/>
    </source>
</evidence>
<comment type="caution">
    <text evidence="2">The sequence shown here is derived from an EMBL/GenBank/DDBJ whole genome shotgun (WGS) entry which is preliminary data.</text>
</comment>
<sequence>AISQAQTPDQVEQIKEKAINDRDTKKAKKTPKRRIPTNYDLEDEETELY</sequence>
<feature type="compositionally biased region" description="Basic and acidic residues" evidence="1">
    <location>
        <begin position="12"/>
        <end position="24"/>
    </location>
</feature>
<reference evidence="2 3" key="1">
    <citation type="submission" date="2021-06" db="EMBL/GenBank/DDBJ databases">
        <authorList>
            <person name="Kallberg Y."/>
            <person name="Tangrot J."/>
            <person name="Rosling A."/>
        </authorList>
    </citation>
    <scope>NUCLEOTIDE SEQUENCE [LARGE SCALE GENOMIC DNA]</scope>
    <source>
        <strain evidence="2 3">120-4 pot B 10/14</strain>
    </source>
</reference>
<feature type="compositionally biased region" description="Acidic residues" evidence="1">
    <location>
        <begin position="40"/>
        <end position="49"/>
    </location>
</feature>
<protein>
    <submittedName>
        <fullName evidence="2">45317_t:CDS:1</fullName>
    </submittedName>
</protein>
<feature type="non-terminal residue" evidence="2">
    <location>
        <position position="49"/>
    </location>
</feature>
<proteinExistence type="predicted"/>
<evidence type="ECO:0000313" key="2">
    <source>
        <dbReference type="EMBL" id="CAG8837835.1"/>
    </source>
</evidence>
<feature type="compositionally biased region" description="Polar residues" evidence="1">
    <location>
        <begin position="1"/>
        <end position="10"/>
    </location>
</feature>
<dbReference type="Proteomes" id="UP000789901">
    <property type="component" value="Unassembled WGS sequence"/>
</dbReference>
<feature type="compositionally biased region" description="Basic residues" evidence="1">
    <location>
        <begin position="25"/>
        <end position="35"/>
    </location>
</feature>
<organism evidence="2 3">
    <name type="scientific">Gigaspora margarita</name>
    <dbReference type="NCBI Taxonomy" id="4874"/>
    <lineage>
        <taxon>Eukaryota</taxon>
        <taxon>Fungi</taxon>
        <taxon>Fungi incertae sedis</taxon>
        <taxon>Mucoromycota</taxon>
        <taxon>Glomeromycotina</taxon>
        <taxon>Glomeromycetes</taxon>
        <taxon>Diversisporales</taxon>
        <taxon>Gigasporaceae</taxon>
        <taxon>Gigaspora</taxon>
    </lineage>
</organism>